<feature type="compositionally biased region" description="Polar residues" evidence="2">
    <location>
        <begin position="140"/>
        <end position="151"/>
    </location>
</feature>
<reference evidence="3" key="1">
    <citation type="journal article" date="2020" name="New Phytol.">
        <title>Comparative genomics reveals dynamic genome evolution in host specialist ectomycorrhizal fungi.</title>
        <authorList>
            <person name="Lofgren L.A."/>
            <person name="Nguyen N.H."/>
            <person name="Vilgalys R."/>
            <person name="Ruytinx J."/>
            <person name="Liao H.L."/>
            <person name="Branco S."/>
            <person name="Kuo A."/>
            <person name="LaButti K."/>
            <person name="Lipzen A."/>
            <person name="Andreopoulos W."/>
            <person name="Pangilinan J."/>
            <person name="Riley R."/>
            <person name="Hundley H."/>
            <person name="Na H."/>
            <person name="Barry K."/>
            <person name="Grigoriev I.V."/>
            <person name="Stajich J.E."/>
            <person name="Kennedy P.G."/>
        </authorList>
    </citation>
    <scope>NUCLEOTIDE SEQUENCE</scope>
    <source>
        <strain evidence="3">DOB743</strain>
    </source>
</reference>
<evidence type="ECO:0000313" key="3">
    <source>
        <dbReference type="EMBL" id="KAG1767045.1"/>
    </source>
</evidence>
<dbReference type="OrthoDB" id="5418639at2759"/>
<evidence type="ECO:0000256" key="1">
    <source>
        <dbReference type="SAM" id="Coils"/>
    </source>
</evidence>
<accession>A0A9P6ZHY8</accession>
<keyword evidence="1" id="KW-0175">Coiled coil</keyword>
<dbReference type="AlphaFoldDB" id="A0A9P6ZHY8"/>
<evidence type="ECO:0000313" key="4">
    <source>
        <dbReference type="Proteomes" id="UP000714275"/>
    </source>
</evidence>
<organism evidence="3 4">
    <name type="scientific">Suillus placidus</name>
    <dbReference type="NCBI Taxonomy" id="48579"/>
    <lineage>
        <taxon>Eukaryota</taxon>
        <taxon>Fungi</taxon>
        <taxon>Dikarya</taxon>
        <taxon>Basidiomycota</taxon>
        <taxon>Agaricomycotina</taxon>
        <taxon>Agaricomycetes</taxon>
        <taxon>Agaricomycetidae</taxon>
        <taxon>Boletales</taxon>
        <taxon>Suillineae</taxon>
        <taxon>Suillaceae</taxon>
        <taxon>Suillus</taxon>
    </lineage>
</organism>
<feature type="compositionally biased region" description="Polar residues" evidence="2">
    <location>
        <begin position="190"/>
        <end position="206"/>
    </location>
</feature>
<proteinExistence type="predicted"/>
<feature type="compositionally biased region" description="Pro residues" evidence="2">
    <location>
        <begin position="43"/>
        <end position="54"/>
    </location>
</feature>
<comment type="caution">
    <text evidence="3">The sequence shown here is derived from an EMBL/GenBank/DDBJ whole genome shotgun (WGS) entry which is preliminary data.</text>
</comment>
<keyword evidence="4" id="KW-1185">Reference proteome</keyword>
<feature type="compositionally biased region" description="Polar residues" evidence="2">
    <location>
        <begin position="115"/>
        <end position="124"/>
    </location>
</feature>
<feature type="coiled-coil region" evidence="1">
    <location>
        <begin position="290"/>
        <end position="342"/>
    </location>
</feature>
<sequence>MSFSQPHTQSTSPMDANVKHLQIPIDWVDDPIFSRQQNIPVSVPAPAPSRPPPSQRQRAESARALSSPEKSPRKRIADIAAALNESEPQAPLMPQHGSPQQNATATNDRTRSFLFGSQSSQASTIGDWEEIPPEDDPEQSGLSRSVDQSLGNLDPRTPKKPRITPVEQRSSVQIPFPLTPPQTIHRRVDSSGQGRFQTDFPQTPTRNKGKERENSGGEQTTSGANARVPGAFESGSSTLKRTSSNPFIVDQTTGESIASHLEALDALKSPSYIRKMEKKLSALDQSNKFKAKYLEDLKAAKAEAESDNARLMAENTGLQSENARLAQANARLQERLLQSEQSSRVKDIEIAAIKSRRPPNV</sequence>
<evidence type="ECO:0000256" key="2">
    <source>
        <dbReference type="SAM" id="MobiDB-lite"/>
    </source>
</evidence>
<feature type="region of interest" description="Disordered" evidence="2">
    <location>
        <begin position="36"/>
        <end position="247"/>
    </location>
</feature>
<name>A0A9P6ZHY8_9AGAM</name>
<feature type="compositionally biased region" description="Acidic residues" evidence="2">
    <location>
        <begin position="127"/>
        <end position="138"/>
    </location>
</feature>
<feature type="compositionally biased region" description="Polar residues" evidence="2">
    <location>
        <begin position="97"/>
        <end position="107"/>
    </location>
</feature>
<protein>
    <submittedName>
        <fullName evidence="3">Uncharacterized protein</fullName>
    </submittedName>
</protein>
<dbReference type="Proteomes" id="UP000714275">
    <property type="component" value="Unassembled WGS sequence"/>
</dbReference>
<gene>
    <name evidence="3" type="ORF">EV702DRAFT_1203888</name>
</gene>
<dbReference type="EMBL" id="JABBWD010000090">
    <property type="protein sequence ID" value="KAG1767045.1"/>
    <property type="molecule type" value="Genomic_DNA"/>
</dbReference>
<feature type="compositionally biased region" description="Polar residues" evidence="2">
    <location>
        <begin position="234"/>
        <end position="247"/>
    </location>
</feature>